<dbReference type="Proteomes" id="UP000799755">
    <property type="component" value="Unassembled WGS sequence"/>
</dbReference>
<evidence type="ECO:0000313" key="1">
    <source>
        <dbReference type="EMBL" id="KAF2475511.1"/>
    </source>
</evidence>
<name>A0ACB6R8N2_9PLEO</name>
<reference evidence="1" key="1">
    <citation type="journal article" date="2020" name="Stud. Mycol.">
        <title>101 Dothideomycetes genomes: a test case for predicting lifestyles and emergence of pathogens.</title>
        <authorList>
            <person name="Haridas S."/>
            <person name="Albert R."/>
            <person name="Binder M."/>
            <person name="Bloem J."/>
            <person name="Labutti K."/>
            <person name="Salamov A."/>
            <person name="Andreopoulos B."/>
            <person name="Baker S."/>
            <person name="Barry K."/>
            <person name="Bills G."/>
            <person name="Bluhm B."/>
            <person name="Cannon C."/>
            <person name="Castanera R."/>
            <person name="Culley D."/>
            <person name="Daum C."/>
            <person name="Ezra D."/>
            <person name="Gonzalez J."/>
            <person name="Henrissat B."/>
            <person name="Kuo A."/>
            <person name="Liang C."/>
            <person name="Lipzen A."/>
            <person name="Lutzoni F."/>
            <person name="Magnuson J."/>
            <person name="Mondo S."/>
            <person name="Nolan M."/>
            <person name="Ohm R."/>
            <person name="Pangilinan J."/>
            <person name="Park H.-J."/>
            <person name="Ramirez L."/>
            <person name="Alfaro M."/>
            <person name="Sun H."/>
            <person name="Tritt A."/>
            <person name="Yoshinaga Y."/>
            <person name="Zwiers L.-H."/>
            <person name="Turgeon B."/>
            <person name="Goodwin S."/>
            <person name="Spatafora J."/>
            <person name="Crous P."/>
            <person name="Grigoriev I."/>
        </authorList>
    </citation>
    <scope>NUCLEOTIDE SEQUENCE</scope>
    <source>
        <strain evidence="1">ATCC 200398</strain>
    </source>
</reference>
<comment type="caution">
    <text evidence="1">The sequence shown here is derived from an EMBL/GenBank/DDBJ whole genome shotgun (WGS) entry which is preliminary data.</text>
</comment>
<evidence type="ECO:0000313" key="2">
    <source>
        <dbReference type="Proteomes" id="UP000799755"/>
    </source>
</evidence>
<dbReference type="EMBL" id="MU003496">
    <property type="protein sequence ID" value="KAF2475511.1"/>
    <property type="molecule type" value="Genomic_DNA"/>
</dbReference>
<gene>
    <name evidence="1" type="ORF">BDR25DRAFT_213316</name>
</gene>
<proteinExistence type="predicted"/>
<sequence length="400" mass="45243">MFAPNDLGPTIEITAYTLTSLSTLVVGVRFYCRIWVVGRLKLYDYVMVTALLCTWGMCAINHYQLFYGSGQHPRPPNLPPVRPKLGAARSWYAFQLMYLADLALIKFSILAFYLTIATQRTFRFLVYLSIVIVAVFTIVMIFVNAFECPEHPSFALGPQIFEREKYHCLIMNTVYYTQAGFNIFSDTAILLLPMPLLVQIKSMAKLKRIALLGVFSVGGIAPIASAIRVWGVYMWANSDEPRYYGGYVIFWTQIELNTAIVSASVPSLQPLFKRVFGELSRFPRRSAYYYYGDGAGSHSNMTEAHIGQGRRDVREIPLSGLESPRSSYHPPKQSSNTELESGCIHVHSISEEEEIRARVDISEEEEIRNRVLAFSSQRSSTQSHIPKSPERPRDILMSSG</sequence>
<protein>
    <submittedName>
        <fullName evidence="1">Uncharacterized protein</fullName>
    </submittedName>
</protein>
<keyword evidence="2" id="KW-1185">Reference proteome</keyword>
<organism evidence="1 2">
    <name type="scientific">Lindgomyces ingoldianus</name>
    <dbReference type="NCBI Taxonomy" id="673940"/>
    <lineage>
        <taxon>Eukaryota</taxon>
        <taxon>Fungi</taxon>
        <taxon>Dikarya</taxon>
        <taxon>Ascomycota</taxon>
        <taxon>Pezizomycotina</taxon>
        <taxon>Dothideomycetes</taxon>
        <taxon>Pleosporomycetidae</taxon>
        <taxon>Pleosporales</taxon>
        <taxon>Lindgomycetaceae</taxon>
        <taxon>Lindgomyces</taxon>
    </lineage>
</organism>
<accession>A0ACB6R8N2</accession>